<dbReference type="RefSeq" id="XP_018379583.1">
    <property type="nucleotide sequence ID" value="XM_018532293.1"/>
</dbReference>
<name>A0A177D4X7_ALTAL</name>
<organism evidence="1 2">
    <name type="scientific">Alternaria alternata</name>
    <name type="common">Alternaria rot fungus</name>
    <name type="synonym">Torula alternata</name>
    <dbReference type="NCBI Taxonomy" id="5599"/>
    <lineage>
        <taxon>Eukaryota</taxon>
        <taxon>Fungi</taxon>
        <taxon>Dikarya</taxon>
        <taxon>Ascomycota</taxon>
        <taxon>Pezizomycotina</taxon>
        <taxon>Dothideomycetes</taxon>
        <taxon>Pleosporomycetidae</taxon>
        <taxon>Pleosporales</taxon>
        <taxon>Pleosporineae</taxon>
        <taxon>Pleosporaceae</taxon>
        <taxon>Alternaria</taxon>
        <taxon>Alternaria sect. Alternaria</taxon>
        <taxon>Alternaria alternata complex</taxon>
    </lineage>
</organism>
<gene>
    <name evidence="1" type="ORF">CC77DRAFT_573680</name>
</gene>
<dbReference type="EMBL" id="KV441502">
    <property type="protein sequence ID" value="OAG14162.1"/>
    <property type="molecule type" value="Genomic_DNA"/>
</dbReference>
<dbReference type="KEGG" id="aalt:CC77DRAFT_573680"/>
<proteinExistence type="predicted"/>
<dbReference type="Proteomes" id="UP000077248">
    <property type="component" value="Unassembled WGS sequence"/>
</dbReference>
<evidence type="ECO:0000313" key="1">
    <source>
        <dbReference type="EMBL" id="OAG14162.1"/>
    </source>
</evidence>
<reference evidence="1 2" key="1">
    <citation type="submission" date="2016-05" db="EMBL/GenBank/DDBJ databases">
        <title>Comparative analysis of secretome profiles of manganese(II)-oxidizing ascomycete fungi.</title>
        <authorList>
            <consortium name="DOE Joint Genome Institute"/>
            <person name="Zeiner C.A."/>
            <person name="Purvine S.O."/>
            <person name="Zink E.M."/>
            <person name="Wu S."/>
            <person name="Pasa-Tolic L."/>
            <person name="Chaput D.L."/>
            <person name="Haridas S."/>
            <person name="Grigoriev I.V."/>
            <person name="Santelli C.M."/>
            <person name="Hansel C.M."/>
        </authorList>
    </citation>
    <scope>NUCLEOTIDE SEQUENCE [LARGE SCALE GENOMIC DNA]</scope>
    <source>
        <strain evidence="1 2">SRC1lrK2f</strain>
    </source>
</reference>
<dbReference type="AlphaFoldDB" id="A0A177D4X7"/>
<dbReference type="GeneID" id="29117887"/>
<accession>A0A177D4X7</accession>
<sequence>MASCFSKASSPIALVDVCFSQSSLVVSGQPPSVIRLPLVIRTEPGSFVGIFHTWPATFARSWDTAPLRPPCLSHGSFLATSRLPHQSCSGGCPFLLDSLSHSLSHSPLTKSRGLASLETHHSRHLRVTSRSHILQSILRPLRRNDSMPCIL</sequence>
<evidence type="ECO:0000313" key="2">
    <source>
        <dbReference type="Proteomes" id="UP000077248"/>
    </source>
</evidence>
<protein>
    <submittedName>
        <fullName evidence="1">Uncharacterized protein</fullName>
    </submittedName>
</protein>
<dbReference type="VEuPathDB" id="FungiDB:CC77DRAFT_573680"/>
<keyword evidence="2" id="KW-1185">Reference proteome</keyword>